<feature type="compositionally biased region" description="Low complexity" evidence="1">
    <location>
        <begin position="145"/>
        <end position="156"/>
    </location>
</feature>
<evidence type="ECO:0000313" key="4">
    <source>
        <dbReference type="Proteomes" id="UP001337655"/>
    </source>
</evidence>
<dbReference type="PANTHER" id="PTHR22306">
    <property type="entry name" value="CHROMOSOME 7 OPEN READING FRAME 50"/>
    <property type="match status" value="1"/>
</dbReference>
<proteinExistence type="predicted"/>
<evidence type="ECO:0000256" key="1">
    <source>
        <dbReference type="SAM" id="MobiDB-lite"/>
    </source>
</evidence>
<accession>A0AAV9P635</accession>
<organism evidence="3 4">
    <name type="scientific">Saxophila tyrrhenica</name>
    <dbReference type="NCBI Taxonomy" id="1690608"/>
    <lineage>
        <taxon>Eukaryota</taxon>
        <taxon>Fungi</taxon>
        <taxon>Dikarya</taxon>
        <taxon>Ascomycota</taxon>
        <taxon>Pezizomycotina</taxon>
        <taxon>Dothideomycetes</taxon>
        <taxon>Dothideomycetidae</taxon>
        <taxon>Mycosphaerellales</taxon>
        <taxon>Extremaceae</taxon>
        <taxon>Saxophila</taxon>
    </lineage>
</organism>
<dbReference type="Proteomes" id="UP001337655">
    <property type="component" value="Unassembled WGS sequence"/>
</dbReference>
<reference evidence="3 4" key="1">
    <citation type="submission" date="2023-08" db="EMBL/GenBank/DDBJ databases">
        <title>Black Yeasts Isolated from many extreme environments.</title>
        <authorList>
            <person name="Coleine C."/>
            <person name="Stajich J.E."/>
            <person name="Selbmann L."/>
        </authorList>
    </citation>
    <scope>NUCLEOTIDE SEQUENCE [LARGE SCALE GENOMIC DNA]</scope>
    <source>
        <strain evidence="3 4">CCFEE 5935</strain>
    </source>
</reference>
<feature type="region of interest" description="Disordered" evidence="1">
    <location>
        <begin position="339"/>
        <end position="435"/>
    </location>
</feature>
<feature type="compositionally biased region" description="Basic residues" evidence="1">
    <location>
        <begin position="373"/>
        <end position="383"/>
    </location>
</feature>
<dbReference type="PANTHER" id="PTHR22306:SF2">
    <property type="entry name" value="CHROMOSOME 7 OPEN READING FRAME 50"/>
    <property type="match status" value="1"/>
</dbReference>
<protein>
    <recommendedName>
        <fullName evidence="2">WKF domain-containing protein</fullName>
    </recommendedName>
</protein>
<dbReference type="EMBL" id="JAVRRT010000010">
    <property type="protein sequence ID" value="KAK5168126.1"/>
    <property type="molecule type" value="Genomic_DNA"/>
</dbReference>
<sequence>MSGGQARVPAWKRLGLRLKYAKETAGDSTTTNDTEVADAGAAKEAALIDGVPENKRPQKKRKLSPSKARPAGQDEAMAKVAAPVRDHKFANENAVVSSTETGEPAQYIHPDHPTDEQLGPSRKSVTFTSDTKGDDGFSAKALFKQSTTSGQSSTSGEAANEDSATPNSKKAKRKARSQAQKRAADNQDSGPPEYVRYLDLYANDKASWKFNKKKQTDLLKNIFNLDHLPAQHDQAILQYVEGLQGAAARKRVAESAEAVLKGVAEKESEGEGLESMESAEARRRAYASALKRQIERNERLKTGRSEYDVEQLEELQQDMEVAKRADNLFDMLQKELHPEEGSVTAAPTPVPTAPTDSTSQPSTTTDNTSKPTTSKRKSRKSRTKASSSDDSSSDSEDDKPPAKSPRTIREAIRPSAIPEMHFRDGRSLEQLPSGKRVIFDDDMLDEMFPKKTYGDPAVGRNGAGAGGRGKEESESSSEDGSSESDSEEAS</sequence>
<dbReference type="InterPro" id="IPR019327">
    <property type="entry name" value="WKF"/>
</dbReference>
<feature type="region of interest" description="Disordered" evidence="1">
    <location>
        <begin position="45"/>
        <end position="193"/>
    </location>
</feature>
<dbReference type="AlphaFoldDB" id="A0AAV9P635"/>
<dbReference type="Pfam" id="PF10180">
    <property type="entry name" value="WKF"/>
    <property type="match status" value="1"/>
</dbReference>
<feature type="region of interest" description="Disordered" evidence="1">
    <location>
        <begin position="447"/>
        <end position="490"/>
    </location>
</feature>
<keyword evidence="4" id="KW-1185">Reference proteome</keyword>
<evidence type="ECO:0000259" key="2">
    <source>
        <dbReference type="Pfam" id="PF10180"/>
    </source>
</evidence>
<name>A0AAV9P635_9PEZI</name>
<gene>
    <name evidence="3" type="ORF">LTR77_006694</name>
</gene>
<feature type="domain" description="WKF" evidence="2">
    <location>
        <begin position="196"/>
        <end position="259"/>
    </location>
</feature>
<evidence type="ECO:0000313" key="3">
    <source>
        <dbReference type="EMBL" id="KAK5168126.1"/>
    </source>
</evidence>
<dbReference type="GeneID" id="89928034"/>
<dbReference type="RefSeq" id="XP_064657736.1">
    <property type="nucleotide sequence ID" value="XM_064803935.1"/>
</dbReference>
<comment type="caution">
    <text evidence="3">The sequence shown here is derived from an EMBL/GenBank/DDBJ whole genome shotgun (WGS) entry which is preliminary data.</text>
</comment>
<feature type="compositionally biased region" description="Acidic residues" evidence="1">
    <location>
        <begin position="474"/>
        <end position="490"/>
    </location>
</feature>
<feature type="compositionally biased region" description="Low complexity" evidence="1">
    <location>
        <begin position="343"/>
        <end position="372"/>
    </location>
</feature>